<keyword evidence="2" id="KW-1185">Reference proteome</keyword>
<dbReference type="STRING" id="631362.Thi970DRAFT_04952"/>
<dbReference type="InterPro" id="IPR010179">
    <property type="entry name" value="CRISPR-assoc_prot_Cse3"/>
</dbReference>
<evidence type="ECO:0000313" key="2">
    <source>
        <dbReference type="Proteomes" id="UP000002964"/>
    </source>
</evidence>
<dbReference type="OrthoDB" id="9795689at2"/>
<proteinExistence type="predicted"/>
<accession>H8Z8M6</accession>
<dbReference type="CDD" id="cd09727">
    <property type="entry name" value="Cas6_I-E"/>
    <property type="match status" value="1"/>
</dbReference>
<dbReference type="Pfam" id="PF08798">
    <property type="entry name" value="CRISPR_assoc"/>
    <property type="match status" value="1"/>
</dbReference>
<dbReference type="SMART" id="SM01101">
    <property type="entry name" value="CRISPR_assoc"/>
    <property type="match status" value="1"/>
</dbReference>
<dbReference type="RefSeq" id="WP_009151660.1">
    <property type="nucleotide sequence ID" value="NZ_CP121471.1"/>
</dbReference>
<dbReference type="EMBL" id="JH603171">
    <property type="protein sequence ID" value="EIC19431.1"/>
    <property type="molecule type" value="Genomic_DNA"/>
</dbReference>
<dbReference type="NCBIfam" id="TIGR01907">
    <property type="entry name" value="casE_Cse3"/>
    <property type="match status" value="1"/>
</dbReference>
<organism evidence="1 2">
    <name type="scientific">Thiorhodovibrio frisius</name>
    <dbReference type="NCBI Taxonomy" id="631362"/>
    <lineage>
        <taxon>Bacteria</taxon>
        <taxon>Pseudomonadati</taxon>
        <taxon>Pseudomonadota</taxon>
        <taxon>Gammaproteobacteria</taxon>
        <taxon>Chromatiales</taxon>
        <taxon>Chromatiaceae</taxon>
        <taxon>Thiorhodovibrio</taxon>
    </lineage>
</organism>
<dbReference type="SUPFAM" id="SSF117987">
    <property type="entry name" value="CRISPR-associated protein"/>
    <property type="match status" value="2"/>
</dbReference>
<name>H8Z8M6_9GAMM</name>
<dbReference type="AlphaFoldDB" id="H8Z8M6"/>
<dbReference type="HOGENOM" id="CLU_080982_1_0_6"/>
<dbReference type="eggNOG" id="ENOG5032TV5">
    <property type="taxonomic scope" value="Bacteria"/>
</dbReference>
<reference evidence="2" key="1">
    <citation type="submission" date="2011-06" db="EMBL/GenBank/DDBJ databases">
        <authorList>
            <consortium name="US DOE Joint Genome Institute (JGI-PGF)"/>
            <person name="Lucas S."/>
            <person name="Han J."/>
            <person name="Lapidus A."/>
            <person name="Cheng J.-F."/>
            <person name="Goodwin L."/>
            <person name="Pitluck S."/>
            <person name="Peters L."/>
            <person name="Land M.L."/>
            <person name="Hauser L."/>
            <person name="Vogl K."/>
            <person name="Liu Z."/>
            <person name="Overmann J."/>
            <person name="Frigaard N.-U."/>
            <person name="Bryant D.A."/>
            <person name="Woyke T.J."/>
        </authorList>
    </citation>
    <scope>NUCLEOTIDE SEQUENCE [LARGE SCALE GENOMIC DNA]</scope>
    <source>
        <strain evidence="2">970</strain>
    </source>
</reference>
<dbReference type="Proteomes" id="UP000002964">
    <property type="component" value="Unassembled WGS sequence"/>
</dbReference>
<reference evidence="1 2" key="2">
    <citation type="submission" date="2011-11" db="EMBL/GenBank/DDBJ databases">
        <authorList>
            <consortium name="US DOE Joint Genome Institute"/>
            <person name="Lucas S."/>
            <person name="Han J."/>
            <person name="Lapidus A."/>
            <person name="Cheng J.-F."/>
            <person name="Goodwin L."/>
            <person name="Pitluck S."/>
            <person name="Peters L."/>
            <person name="Ovchinnikova G."/>
            <person name="Zhang X."/>
            <person name="Detter J.C."/>
            <person name="Han C."/>
            <person name="Tapia R."/>
            <person name="Land M."/>
            <person name="Hauser L."/>
            <person name="Kyrpides N."/>
            <person name="Ivanova N."/>
            <person name="Pagani I."/>
            <person name="Vogl K."/>
            <person name="Liu Z."/>
            <person name="Overmann J."/>
            <person name="Frigaard N.-U."/>
            <person name="Bryant D."/>
            <person name="Woyke T."/>
        </authorList>
    </citation>
    <scope>NUCLEOTIDE SEQUENCE [LARGE SCALE GENOMIC DNA]</scope>
    <source>
        <strain evidence="1 2">970</strain>
    </source>
</reference>
<sequence length="229" mass="26111">MGYLSKIELKQGLDIRTLANAIPKNAYAEHQAIWRLVGSGEPKARQFLYRREQAGHWPLFYLLSEIEPEPIEGPWDVHTKPFSPKVSGGQRLGFVLRANPVVTTSGSGKPEDKRRVRHDVIMHAKRQEQIREPDPARRMNQHELVQQVGPIWLKDRADQAGFALEALHVDGYRQHRLSKRGQGRPIQFSTLDYQGILRVTDTERFLQSLQTGIGHAKAFGCGLLLIRRV</sequence>
<evidence type="ECO:0000313" key="1">
    <source>
        <dbReference type="EMBL" id="EIC19431.1"/>
    </source>
</evidence>
<dbReference type="Gene3D" id="3.30.70.1210">
    <property type="entry name" value="Crispr-associated protein, domain 2"/>
    <property type="match status" value="1"/>
</dbReference>
<dbReference type="Gene3D" id="3.30.70.1200">
    <property type="entry name" value="Crispr-associated protein, domain 1"/>
    <property type="match status" value="1"/>
</dbReference>
<gene>
    <name evidence="1" type="ORF">Thi970DRAFT_04952</name>
</gene>
<protein>
    <submittedName>
        <fullName evidence="1">CRISPR-associated protein Cas6/Cse3/CasE, subtype I-E</fullName>
    </submittedName>
</protein>